<dbReference type="InterPro" id="IPR050612">
    <property type="entry name" value="Prok_Mopterin_Oxidored"/>
</dbReference>
<keyword evidence="3" id="KW-0732">Signal</keyword>
<gene>
    <name evidence="6" type="ORF">K8V16_09080</name>
</gene>
<dbReference type="Gene3D" id="3.40.228.10">
    <property type="entry name" value="Dimethylsulfoxide Reductase, domain 2"/>
    <property type="match status" value="1"/>
</dbReference>
<evidence type="ECO:0000256" key="4">
    <source>
        <dbReference type="ARBA" id="ARBA00023002"/>
    </source>
</evidence>
<keyword evidence="1" id="KW-0479">Metal-binding</keyword>
<reference evidence="6" key="2">
    <citation type="submission" date="2021-09" db="EMBL/GenBank/DDBJ databases">
        <authorList>
            <person name="Gilroy R."/>
        </authorList>
    </citation>
    <scope>NUCLEOTIDE SEQUENCE</scope>
    <source>
        <strain evidence="6">USAMLcec12-2067</strain>
    </source>
</reference>
<feature type="domain" description="Molybdopterin dinucleotide-binding" evidence="5">
    <location>
        <begin position="635"/>
        <end position="704"/>
    </location>
</feature>
<sequence>MSSLYTNGTTFSPDKDQAEYLLWSGSFPGGNGGLQDVAKQFAPRLLDGSLKVDVLDPTLANGLVTMTMPGINWIPIKPATNGAVYSAIAQYLIENKTYNEEFLSFPSQKAAWDAGWGAHSNATHLVIVDEDHPNYHKIMRPADAGLTDPEEKDADGKAVSQYVVIDAATGEPTLHTACAKGDLYFEGEVNGVAVRTGFLMLKESVNLYTMEEYAEITGISVEELQRMGKEFGSHGHKVSVNAAAGSTAGTNGFDTPNGREVLKALVGSNGMSGGSFSISGSPTVEGKGARYDLSNPKGVPSVSLKNAVQLARCGTAFEATDEYKERMAAGEENPAPKLPWFPMASQSDSQALMGAINQYPYQCKIMMTWMCNVLQGTPGAMRDVVIERLCDPAVIPLHIVCDIVMGEMAQYADYFVPDVSQFESFGLPTANLYGCAVRYEGVTPPVTRLDDERFVCWETLLIDVAHACDLPGWGDDAFTDAEGDTHPFNSSYDYYVKAFANLAYADGQPVDDIDPEEARLQGLDDLPALFKAAVSEEEWPKVQHVMSRGGRFWNEEQKPMRMADGRAAKSKECMTYIYNEKRATTKNSYGGACYDGGLRYTPQHYADRSLVTDHYSVEEYPLTASEHKPRFRSVTRLSDSPIMRDLCAHNYIEINEEDAAAHGIADGDTVRLVTPAGDVTEGVAMVRAGQVKGGVAVSFGYGHLANGAQDLEIDGKKVPGDPEIAAGCRLMTMLDPVITKDDVLYIWSDYTAASPGRCGGIYKIEKA</sequence>
<evidence type="ECO:0000259" key="5">
    <source>
        <dbReference type="Pfam" id="PF01568"/>
    </source>
</evidence>
<name>A0A9D3ADK3_9ACTN</name>
<dbReference type="GO" id="GO:0016491">
    <property type="term" value="F:oxidoreductase activity"/>
    <property type="evidence" value="ECO:0007669"/>
    <property type="project" value="UniProtKB-KW"/>
</dbReference>
<evidence type="ECO:0000256" key="2">
    <source>
        <dbReference type="ARBA" id="ARBA00022505"/>
    </source>
</evidence>
<dbReference type="EMBL" id="DYZL01000188">
    <property type="protein sequence ID" value="HJH43939.1"/>
    <property type="molecule type" value="Genomic_DNA"/>
</dbReference>
<dbReference type="PANTHER" id="PTHR43742:SF9">
    <property type="entry name" value="TETRATHIONATE REDUCTASE SUBUNIT A"/>
    <property type="match status" value="1"/>
</dbReference>
<dbReference type="GO" id="GO:0043546">
    <property type="term" value="F:molybdopterin cofactor binding"/>
    <property type="evidence" value="ECO:0007669"/>
    <property type="project" value="InterPro"/>
</dbReference>
<keyword evidence="4" id="KW-0560">Oxidoreductase</keyword>
<dbReference type="GO" id="GO:0051539">
    <property type="term" value="F:4 iron, 4 sulfur cluster binding"/>
    <property type="evidence" value="ECO:0007669"/>
    <property type="project" value="UniProtKB-KW"/>
</dbReference>
<dbReference type="Proteomes" id="UP000789325">
    <property type="component" value="Unassembled WGS sequence"/>
</dbReference>
<dbReference type="InterPro" id="IPR006657">
    <property type="entry name" value="MoPterin_dinucl-bd_dom"/>
</dbReference>
<keyword evidence="1" id="KW-0411">Iron-sulfur</keyword>
<comment type="caution">
    <text evidence="6">The sequence shown here is derived from an EMBL/GenBank/DDBJ whole genome shotgun (WGS) entry which is preliminary data.</text>
</comment>
<dbReference type="Pfam" id="PF01568">
    <property type="entry name" value="Molydop_binding"/>
    <property type="match status" value="1"/>
</dbReference>
<dbReference type="SUPFAM" id="SSF50692">
    <property type="entry name" value="ADC-like"/>
    <property type="match status" value="1"/>
</dbReference>
<proteinExistence type="predicted"/>
<organism evidence="6 7">
    <name type="scientific">Rubneribacter badeniensis</name>
    <dbReference type="NCBI Taxonomy" id="2070688"/>
    <lineage>
        <taxon>Bacteria</taxon>
        <taxon>Bacillati</taxon>
        <taxon>Actinomycetota</taxon>
        <taxon>Coriobacteriia</taxon>
        <taxon>Eggerthellales</taxon>
        <taxon>Eggerthellaceae</taxon>
        <taxon>Rubneribacter</taxon>
    </lineage>
</organism>
<accession>A0A9D3ADK3</accession>
<reference evidence="6" key="1">
    <citation type="journal article" date="2021" name="PeerJ">
        <title>Extensive microbial diversity within the chicken gut microbiome revealed by metagenomics and culture.</title>
        <authorList>
            <person name="Gilroy R."/>
            <person name="Ravi A."/>
            <person name="Getino M."/>
            <person name="Pursley I."/>
            <person name="Horton D.L."/>
            <person name="Alikhan N.F."/>
            <person name="Baker D."/>
            <person name="Gharbi K."/>
            <person name="Hall N."/>
            <person name="Watson M."/>
            <person name="Adriaenssens E.M."/>
            <person name="Foster-Nyarko E."/>
            <person name="Jarju S."/>
            <person name="Secka A."/>
            <person name="Antonio M."/>
            <person name="Oren A."/>
            <person name="Chaudhuri R.R."/>
            <person name="La Ragione R."/>
            <person name="Hildebrand F."/>
            <person name="Pallen M.J."/>
        </authorList>
    </citation>
    <scope>NUCLEOTIDE SEQUENCE</scope>
    <source>
        <strain evidence="6">USAMLcec12-2067</strain>
    </source>
</reference>
<dbReference type="Gene3D" id="3.40.50.740">
    <property type="match status" value="1"/>
</dbReference>
<evidence type="ECO:0000313" key="6">
    <source>
        <dbReference type="EMBL" id="HJH43939.1"/>
    </source>
</evidence>
<dbReference type="AlphaFoldDB" id="A0A9D3ADK3"/>
<evidence type="ECO:0000313" key="7">
    <source>
        <dbReference type="Proteomes" id="UP000789325"/>
    </source>
</evidence>
<dbReference type="PANTHER" id="PTHR43742">
    <property type="entry name" value="TRIMETHYLAMINE-N-OXIDE REDUCTASE"/>
    <property type="match status" value="1"/>
</dbReference>
<protein>
    <recommendedName>
        <fullName evidence="5">Molybdopterin dinucleotide-binding domain-containing protein</fullName>
    </recommendedName>
</protein>
<evidence type="ECO:0000256" key="1">
    <source>
        <dbReference type="ARBA" id="ARBA00022485"/>
    </source>
</evidence>
<keyword evidence="2" id="KW-0500">Molybdenum</keyword>
<keyword evidence="1" id="KW-0408">Iron</keyword>
<evidence type="ECO:0000256" key="3">
    <source>
        <dbReference type="ARBA" id="ARBA00022729"/>
    </source>
</evidence>
<dbReference type="SUPFAM" id="SSF53706">
    <property type="entry name" value="Formate dehydrogenase/DMSO reductase, domains 1-3"/>
    <property type="match status" value="1"/>
</dbReference>
<keyword evidence="1" id="KW-0004">4Fe-4S</keyword>
<dbReference type="Gene3D" id="2.40.40.20">
    <property type="match status" value="1"/>
</dbReference>
<dbReference type="InterPro" id="IPR009010">
    <property type="entry name" value="Asp_de-COase-like_dom_sf"/>
</dbReference>